<dbReference type="Gramene" id="mRNA:HanXRQr2_Chr08g0328321">
    <property type="protein sequence ID" value="mRNA:HanXRQr2_Chr08g0328321"/>
    <property type="gene ID" value="HanXRQr2_Chr08g0328321"/>
</dbReference>
<dbReference type="Pfam" id="PF03096">
    <property type="entry name" value="Ndr"/>
    <property type="match status" value="1"/>
</dbReference>
<keyword evidence="2" id="KW-1185">Reference proteome</keyword>
<sequence length="112" mass="13163">MSKLLQYCGMCDMLKELLIHRYFSKAVCGSLEVPELEIIRACRKIEKLKLVIKEFFKEKDEEKERLNGIIVGLFVVNEKDKVDKDTMLNRMSEVEAKVEAITVRKYAINTWF</sequence>
<evidence type="ECO:0000313" key="1">
    <source>
        <dbReference type="EMBL" id="KAF5794460.1"/>
    </source>
</evidence>
<reference evidence="1" key="2">
    <citation type="submission" date="2020-06" db="EMBL/GenBank/DDBJ databases">
        <title>Helianthus annuus Genome sequencing and assembly Release 2.</title>
        <authorList>
            <person name="Gouzy J."/>
            <person name="Langlade N."/>
            <person name="Munos S."/>
        </authorList>
    </citation>
    <scope>NUCLEOTIDE SEQUENCE</scope>
    <source>
        <tissue evidence="1">Leaves</tissue>
    </source>
</reference>
<dbReference type="InterPro" id="IPR004142">
    <property type="entry name" value="NDRG"/>
</dbReference>
<protein>
    <submittedName>
        <fullName evidence="1">Uncharacterized protein</fullName>
    </submittedName>
</protein>
<dbReference type="Proteomes" id="UP000215914">
    <property type="component" value="Unassembled WGS sequence"/>
</dbReference>
<comment type="caution">
    <text evidence="1">The sequence shown here is derived from an EMBL/GenBank/DDBJ whole genome shotgun (WGS) entry which is preliminary data.</text>
</comment>
<name>A0A9K3ID58_HELAN</name>
<proteinExistence type="predicted"/>
<reference evidence="1" key="1">
    <citation type="journal article" date="2017" name="Nature">
        <title>The sunflower genome provides insights into oil metabolism, flowering and Asterid evolution.</title>
        <authorList>
            <person name="Badouin H."/>
            <person name="Gouzy J."/>
            <person name="Grassa C.J."/>
            <person name="Murat F."/>
            <person name="Staton S.E."/>
            <person name="Cottret L."/>
            <person name="Lelandais-Briere C."/>
            <person name="Owens G.L."/>
            <person name="Carrere S."/>
            <person name="Mayjonade B."/>
            <person name="Legrand L."/>
            <person name="Gill N."/>
            <person name="Kane N.C."/>
            <person name="Bowers J.E."/>
            <person name="Hubner S."/>
            <person name="Bellec A."/>
            <person name="Berard A."/>
            <person name="Berges H."/>
            <person name="Blanchet N."/>
            <person name="Boniface M.C."/>
            <person name="Brunel D."/>
            <person name="Catrice O."/>
            <person name="Chaidir N."/>
            <person name="Claudel C."/>
            <person name="Donnadieu C."/>
            <person name="Faraut T."/>
            <person name="Fievet G."/>
            <person name="Helmstetter N."/>
            <person name="King M."/>
            <person name="Knapp S.J."/>
            <person name="Lai Z."/>
            <person name="Le Paslier M.C."/>
            <person name="Lippi Y."/>
            <person name="Lorenzon L."/>
            <person name="Mandel J.R."/>
            <person name="Marage G."/>
            <person name="Marchand G."/>
            <person name="Marquand E."/>
            <person name="Bret-Mestries E."/>
            <person name="Morien E."/>
            <person name="Nambeesan S."/>
            <person name="Nguyen T."/>
            <person name="Pegot-Espagnet P."/>
            <person name="Pouilly N."/>
            <person name="Raftis F."/>
            <person name="Sallet E."/>
            <person name="Schiex T."/>
            <person name="Thomas J."/>
            <person name="Vandecasteele C."/>
            <person name="Vares D."/>
            <person name="Vear F."/>
            <person name="Vautrin S."/>
            <person name="Crespi M."/>
            <person name="Mangin B."/>
            <person name="Burke J.M."/>
            <person name="Salse J."/>
            <person name="Munos S."/>
            <person name="Vincourt P."/>
            <person name="Rieseberg L.H."/>
            <person name="Langlade N.B."/>
        </authorList>
    </citation>
    <scope>NUCLEOTIDE SEQUENCE</scope>
    <source>
        <tissue evidence="1">Leaves</tissue>
    </source>
</reference>
<gene>
    <name evidence="1" type="ORF">HanXRQr2_Chr08g0328321</name>
</gene>
<accession>A0A9K3ID58</accession>
<evidence type="ECO:0000313" key="2">
    <source>
        <dbReference type="Proteomes" id="UP000215914"/>
    </source>
</evidence>
<dbReference type="EMBL" id="MNCJ02000323">
    <property type="protein sequence ID" value="KAF5794460.1"/>
    <property type="molecule type" value="Genomic_DNA"/>
</dbReference>
<organism evidence="1 2">
    <name type="scientific">Helianthus annuus</name>
    <name type="common">Common sunflower</name>
    <dbReference type="NCBI Taxonomy" id="4232"/>
    <lineage>
        <taxon>Eukaryota</taxon>
        <taxon>Viridiplantae</taxon>
        <taxon>Streptophyta</taxon>
        <taxon>Embryophyta</taxon>
        <taxon>Tracheophyta</taxon>
        <taxon>Spermatophyta</taxon>
        <taxon>Magnoliopsida</taxon>
        <taxon>eudicotyledons</taxon>
        <taxon>Gunneridae</taxon>
        <taxon>Pentapetalae</taxon>
        <taxon>asterids</taxon>
        <taxon>campanulids</taxon>
        <taxon>Asterales</taxon>
        <taxon>Asteraceae</taxon>
        <taxon>Asteroideae</taxon>
        <taxon>Heliantheae alliance</taxon>
        <taxon>Heliantheae</taxon>
        <taxon>Helianthus</taxon>
    </lineage>
</organism>
<dbReference type="AlphaFoldDB" id="A0A9K3ID58"/>